<dbReference type="OMA" id="QNWMMIN"/>
<protein>
    <recommendedName>
        <fullName evidence="1">Costars domain-containing protein</fullName>
    </recommendedName>
</protein>
<dbReference type="GO" id="GO:0030017">
    <property type="term" value="C:sarcomere"/>
    <property type="evidence" value="ECO:0007669"/>
    <property type="project" value="TreeGrafter"/>
</dbReference>
<dbReference type="SMR" id="B4LE42"/>
<name>B4LE42_DROVI</name>
<evidence type="ECO:0000313" key="2">
    <source>
        <dbReference type="EMBL" id="EDW70085.1"/>
    </source>
</evidence>
<dbReference type="FunCoup" id="B4LE42">
    <property type="interactions" value="1"/>
</dbReference>
<dbReference type="eggNOG" id="KOG3376">
    <property type="taxonomic scope" value="Eukaryota"/>
</dbReference>
<dbReference type="KEGG" id="dvi:6623095"/>
<keyword evidence="3" id="KW-1185">Reference proteome</keyword>
<dbReference type="EMBL" id="CH940647">
    <property type="protein sequence ID" value="EDW70085.1"/>
    <property type="molecule type" value="Genomic_DNA"/>
</dbReference>
<evidence type="ECO:0000259" key="1">
    <source>
        <dbReference type="SMART" id="SM01283"/>
    </source>
</evidence>
<accession>B4LE42</accession>
<dbReference type="PANTHER" id="PTHR22739:SF7">
    <property type="entry name" value="EG:152A3.3 PROTEIN-RELATED"/>
    <property type="match status" value="1"/>
</dbReference>
<evidence type="ECO:0000313" key="3">
    <source>
        <dbReference type="Proteomes" id="UP000008792"/>
    </source>
</evidence>
<sequence length="187" mass="21384">MTAKESTGENSVSSRITLFNQQVEEHQQWQRINPFAHYSVRDMPKRSIHREFYGTPPAGSLSEKRALQAQVLSLQEILQLCELINENGEKTAADGTPEVSLTFGVLFEIYNHISDKLLGTLLCARKHKYIDFQGETLFQGRDDAQLVRLRHPFEELKSTILGKIENLRCITIVKPVEHPELRDAQLL</sequence>
<dbReference type="GO" id="GO:0003779">
    <property type="term" value="F:actin binding"/>
    <property type="evidence" value="ECO:0007669"/>
    <property type="project" value="InterPro"/>
</dbReference>
<dbReference type="PANTHER" id="PTHR22739">
    <property type="entry name" value="STRIATED MUSCLE ACTIVATOR OF RHO-DEPENDENT SIGNALING-RELATED"/>
    <property type="match status" value="1"/>
</dbReference>
<dbReference type="InterPro" id="IPR026111">
    <property type="entry name" value="Abra"/>
</dbReference>
<dbReference type="AlphaFoldDB" id="B4LE42"/>
<dbReference type="GO" id="GO:0045944">
    <property type="term" value="P:positive regulation of transcription by RNA polymerase II"/>
    <property type="evidence" value="ECO:0007669"/>
    <property type="project" value="TreeGrafter"/>
</dbReference>
<dbReference type="InParanoid" id="B4LE42"/>
<organism evidence="2 3">
    <name type="scientific">Drosophila virilis</name>
    <name type="common">Fruit fly</name>
    <dbReference type="NCBI Taxonomy" id="7244"/>
    <lineage>
        <taxon>Eukaryota</taxon>
        <taxon>Metazoa</taxon>
        <taxon>Ecdysozoa</taxon>
        <taxon>Arthropoda</taxon>
        <taxon>Hexapoda</taxon>
        <taxon>Insecta</taxon>
        <taxon>Pterygota</taxon>
        <taxon>Neoptera</taxon>
        <taxon>Endopterygota</taxon>
        <taxon>Diptera</taxon>
        <taxon>Brachycera</taxon>
        <taxon>Muscomorpha</taxon>
        <taxon>Ephydroidea</taxon>
        <taxon>Drosophilidae</taxon>
        <taxon>Drosophila</taxon>
    </lineage>
</organism>
<dbReference type="PhylomeDB" id="B4LE42"/>
<dbReference type="InterPro" id="IPR038095">
    <property type="entry name" value="Costars_sf"/>
</dbReference>
<reference evidence="2 3" key="1">
    <citation type="journal article" date="2007" name="Nature">
        <title>Evolution of genes and genomes on the Drosophila phylogeny.</title>
        <authorList>
            <consortium name="Drosophila 12 Genomes Consortium"/>
            <person name="Clark A.G."/>
            <person name="Eisen M.B."/>
            <person name="Smith D.R."/>
            <person name="Bergman C.M."/>
            <person name="Oliver B."/>
            <person name="Markow T.A."/>
            <person name="Kaufman T.C."/>
            <person name="Kellis M."/>
            <person name="Gelbart W."/>
            <person name="Iyer V.N."/>
            <person name="Pollard D.A."/>
            <person name="Sackton T.B."/>
            <person name="Larracuente A.M."/>
            <person name="Singh N.D."/>
            <person name="Abad J.P."/>
            <person name="Abt D.N."/>
            <person name="Adryan B."/>
            <person name="Aguade M."/>
            <person name="Akashi H."/>
            <person name="Anderson W.W."/>
            <person name="Aquadro C.F."/>
            <person name="Ardell D.H."/>
            <person name="Arguello R."/>
            <person name="Artieri C.G."/>
            <person name="Barbash D.A."/>
            <person name="Barker D."/>
            <person name="Barsanti P."/>
            <person name="Batterham P."/>
            <person name="Batzoglou S."/>
            <person name="Begun D."/>
            <person name="Bhutkar A."/>
            <person name="Blanco E."/>
            <person name="Bosak S.A."/>
            <person name="Bradley R.K."/>
            <person name="Brand A.D."/>
            <person name="Brent M.R."/>
            <person name="Brooks A.N."/>
            <person name="Brown R.H."/>
            <person name="Butlin R.K."/>
            <person name="Caggese C."/>
            <person name="Calvi B.R."/>
            <person name="Bernardo de Carvalho A."/>
            <person name="Caspi A."/>
            <person name="Castrezana S."/>
            <person name="Celniker S.E."/>
            <person name="Chang J.L."/>
            <person name="Chapple C."/>
            <person name="Chatterji S."/>
            <person name="Chinwalla A."/>
            <person name="Civetta A."/>
            <person name="Clifton S.W."/>
            <person name="Comeron J.M."/>
            <person name="Costello J.C."/>
            <person name="Coyne J.A."/>
            <person name="Daub J."/>
            <person name="David R.G."/>
            <person name="Delcher A.L."/>
            <person name="Delehaunty K."/>
            <person name="Do C.B."/>
            <person name="Ebling H."/>
            <person name="Edwards K."/>
            <person name="Eickbush T."/>
            <person name="Evans J.D."/>
            <person name="Filipski A."/>
            <person name="Findeiss S."/>
            <person name="Freyhult E."/>
            <person name="Fulton L."/>
            <person name="Fulton R."/>
            <person name="Garcia A.C."/>
            <person name="Gardiner A."/>
            <person name="Garfield D.A."/>
            <person name="Garvin B.E."/>
            <person name="Gibson G."/>
            <person name="Gilbert D."/>
            <person name="Gnerre S."/>
            <person name="Godfrey J."/>
            <person name="Good R."/>
            <person name="Gotea V."/>
            <person name="Gravely B."/>
            <person name="Greenberg A.J."/>
            <person name="Griffiths-Jones S."/>
            <person name="Gross S."/>
            <person name="Guigo R."/>
            <person name="Gustafson E.A."/>
            <person name="Haerty W."/>
            <person name="Hahn M.W."/>
            <person name="Halligan D.L."/>
            <person name="Halpern A.L."/>
            <person name="Halter G.M."/>
            <person name="Han M.V."/>
            <person name="Heger A."/>
            <person name="Hillier L."/>
            <person name="Hinrichs A.S."/>
            <person name="Holmes I."/>
            <person name="Hoskins R.A."/>
            <person name="Hubisz M.J."/>
            <person name="Hultmark D."/>
            <person name="Huntley M.A."/>
            <person name="Jaffe D.B."/>
            <person name="Jagadeeshan S."/>
            <person name="Jeck W.R."/>
            <person name="Johnson J."/>
            <person name="Jones C.D."/>
            <person name="Jordan W.C."/>
            <person name="Karpen G.H."/>
            <person name="Kataoka E."/>
            <person name="Keightley P.D."/>
            <person name="Kheradpour P."/>
            <person name="Kirkness E.F."/>
            <person name="Koerich L.B."/>
            <person name="Kristiansen K."/>
            <person name="Kudrna D."/>
            <person name="Kulathinal R.J."/>
            <person name="Kumar S."/>
            <person name="Kwok R."/>
            <person name="Lander E."/>
            <person name="Langley C.H."/>
            <person name="Lapoint R."/>
            <person name="Lazzaro B.P."/>
            <person name="Lee S.J."/>
            <person name="Levesque L."/>
            <person name="Li R."/>
            <person name="Lin C.F."/>
            <person name="Lin M.F."/>
            <person name="Lindblad-Toh K."/>
            <person name="Llopart A."/>
            <person name="Long M."/>
            <person name="Low L."/>
            <person name="Lozovsky E."/>
            <person name="Lu J."/>
            <person name="Luo M."/>
            <person name="Machado C.A."/>
            <person name="Makalowski W."/>
            <person name="Marzo M."/>
            <person name="Matsuda M."/>
            <person name="Matzkin L."/>
            <person name="McAllister B."/>
            <person name="McBride C.S."/>
            <person name="McKernan B."/>
            <person name="McKernan K."/>
            <person name="Mendez-Lago M."/>
            <person name="Minx P."/>
            <person name="Mollenhauer M.U."/>
            <person name="Montooth K."/>
            <person name="Mount S.M."/>
            <person name="Mu X."/>
            <person name="Myers E."/>
            <person name="Negre B."/>
            <person name="Newfeld S."/>
            <person name="Nielsen R."/>
            <person name="Noor M.A."/>
            <person name="O'Grady P."/>
            <person name="Pachter L."/>
            <person name="Papaceit M."/>
            <person name="Parisi M.J."/>
            <person name="Parisi M."/>
            <person name="Parts L."/>
            <person name="Pedersen J.S."/>
            <person name="Pesole G."/>
            <person name="Phillippy A.M."/>
            <person name="Ponting C.P."/>
            <person name="Pop M."/>
            <person name="Porcelli D."/>
            <person name="Powell J.R."/>
            <person name="Prohaska S."/>
            <person name="Pruitt K."/>
            <person name="Puig M."/>
            <person name="Quesneville H."/>
            <person name="Ram K.R."/>
            <person name="Rand D."/>
            <person name="Rasmussen M.D."/>
            <person name="Reed L.K."/>
            <person name="Reenan R."/>
            <person name="Reily A."/>
            <person name="Remington K.A."/>
            <person name="Rieger T.T."/>
            <person name="Ritchie M.G."/>
            <person name="Robin C."/>
            <person name="Rogers Y.H."/>
            <person name="Rohde C."/>
            <person name="Rozas J."/>
            <person name="Rubenfield M.J."/>
            <person name="Ruiz A."/>
            <person name="Russo S."/>
            <person name="Salzberg S.L."/>
            <person name="Sanchez-Gracia A."/>
            <person name="Saranga D.J."/>
            <person name="Sato H."/>
            <person name="Schaeffer S.W."/>
            <person name="Schatz M.C."/>
            <person name="Schlenke T."/>
            <person name="Schwartz R."/>
            <person name="Segarra C."/>
            <person name="Singh R.S."/>
            <person name="Sirot L."/>
            <person name="Sirota M."/>
            <person name="Sisneros N.B."/>
            <person name="Smith C.D."/>
            <person name="Smith T.F."/>
            <person name="Spieth J."/>
            <person name="Stage D.E."/>
            <person name="Stark A."/>
            <person name="Stephan W."/>
            <person name="Strausberg R.L."/>
            <person name="Strempel S."/>
            <person name="Sturgill D."/>
            <person name="Sutton G."/>
            <person name="Sutton G.G."/>
            <person name="Tao W."/>
            <person name="Teichmann S."/>
            <person name="Tobari Y.N."/>
            <person name="Tomimura Y."/>
            <person name="Tsolas J.M."/>
            <person name="Valente V.L."/>
            <person name="Venter E."/>
            <person name="Venter J.C."/>
            <person name="Vicario S."/>
            <person name="Vieira F.G."/>
            <person name="Vilella A.J."/>
            <person name="Villasante A."/>
            <person name="Walenz B."/>
            <person name="Wang J."/>
            <person name="Wasserman M."/>
            <person name="Watts T."/>
            <person name="Wilson D."/>
            <person name="Wilson R.K."/>
            <person name="Wing R.A."/>
            <person name="Wolfner M.F."/>
            <person name="Wong A."/>
            <person name="Wong G.K."/>
            <person name="Wu C.I."/>
            <person name="Wu G."/>
            <person name="Yamamoto D."/>
            <person name="Yang H.P."/>
            <person name="Yang S.P."/>
            <person name="Yorke J.A."/>
            <person name="Yoshida K."/>
            <person name="Zdobnov E."/>
            <person name="Zhang P."/>
            <person name="Zhang Y."/>
            <person name="Zimin A.V."/>
            <person name="Baldwin J."/>
            <person name="Abdouelleil A."/>
            <person name="Abdulkadir J."/>
            <person name="Abebe A."/>
            <person name="Abera B."/>
            <person name="Abreu J."/>
            <person name="Acer S.C."/>
            <person name="Aftuck L."/>
            <person name="Alexander A."/>
            <person name="An P."/>
            <person name="Anderson E."/>
            <person name="Anderson S."/>
            <person name="Arachi H."/>
            <person name="Azer M."/>
            <person name="Bachantsang P."/>
            <person name="Barry A."/>
            <person name="Bayul T."/>
            <person name="Berlin A."/>
            <person name="Bessette D."/>
            <person name="Bloom T."/>
            <person name="Blye J."/>
            <person name="Boguslavskiy L."/>
            <person name="Bonnet C."/>
            <person name="Boukhgalter B."/>
            <person name="Bourzgui I."/>
            <person name="Brown A."/>
            <person name="Cahill P."/>
            <person name="Channer S."/>
            <person name="Cheshatsang Y."/>
            <person name="Chuda L."/>
            <person name="Citroen M."/>
            <person name="Collymore A."/>
            <person name="Cooke P."/>
            <person name="Costello M."/>
            <person name="D'Aco K."/>
            <person name="Daza R."/>
            <person name="De Haan G."/>
            <person name="DeGray S."/>
            <person name="DeMaso C."/>
            <person name="Dhargay N."/>
            <person name="Dooley K."/>
            <person name="Dooley E."/>
            <person name="Doricent M."/>
            <person name="Dorje P."/>
            <person name="Dorjee K."/>
            <person name="Dupes A."/>
            <person name="Elong R."/>
            <person name="Falk J."/>
            <person name="Farina A."/>
            <person name="Faro S."/>
            <person name="Ferguson D."/>
            <person name="Fisher S."/>
            <person name="Foley C.D."/>
            <person name="Franke A."/>
            <person name="Friedrich D."/>
            <person name="Gadbois L."/>
            <person name="Gearin G."/>
            <person name="Gearin C.R."/>
            <person name="Giannoukos G."/>
            <person name="Goode T."/>
            <person name="Graham J."/>
            <person name="Grandbois E."/>
            <person name="Grewal S."/>
            <person name="Gyaltsen K."/>
            <person name="Hafez N."/>
            <person name="Hagos B."/>
            <person name="Hall J."/>
            <person name="Henson C."/>
            <person name="Hollinger A."/>
            <person name="Honan T."/>
            <person name="Huard M.D."/>
            <person name="Hughes L."/>
            <person name="Hurhula B."/>
            <person name="Husby M.E."/>
            <person name="Kamat A."/>
            <person name="Kanga B."/>
            <person name="Kashin S."/>
            <person name="Khazanovich D."/>
            <person name="Kisner P."/>
            <person name="Lance K."/>
            <person name="Lara M."/>
            <person name="Lee W."/>
            <person name="Lennon N."/>
            <person name="Letendre F."/>
            <person name="LeVine R."/>
            <person name="Lipovsky A."/>
            <person name="Liu X."/>
            <person name="Liu J."/>
            <person name="Liu S."/>
            <person name="Lokyitsang T."/>
            <person name="Lokyitsang Y."/>
            <person name="Lubonja R."/>
            <person name="Lui A."/>
            <person name="MacDonald P."/>
            <person name="Magnisalis V."/>
            <person name="Maru K."/>
            <person name="Matthews C."/>
            <person name="McCusker W."/>
            <person name="McDonough S."/>
            <person name="Mehta T."/>
            <person name="Meldrim J."/>
            <person name="Meneus L."/>
            <person name="Mihai O."/>
            <person name="Mihalev A."/>
            <person name="Mihova T."/>
            <person name="Mittelman R."/>
            <person name="Mlenga V."/>
            <person name="Montmayeur A."/>
            <person name="Mulrain L."/>
            <person name="Navidi A."/>
            <person name="Naylor J."/>
            <person name="Negash T."/>
            <person name="Nguyen T."/>
            <person name="Nguyen N."/>
            <person name="Nicol R."/>
            <person name="Norbu C."/>
            <person name="Norbu N."/>
            <person name="Novod N."/>
            <person name="O'Neill B."/>
            <person name="Osman S."/>
            <person name="Markiewicz E."/>
            <person name="Oyono O.L."/>
            <person name="Patti C."/>
            <person name="Phunkhang P."/>
            <person name="Pierre F."/>
            <person name="Priest M."/>
            <person name="Raghuraman S."/>
            <person name="Rege F."/>
            <person name="Reyes R."/>
            <person name="Rise C."/>
            <person name="Rogov P."/>
            <person name="Ross K."/>
            <person name="Ryan E."/>
            <person name="Settipalli S."/>
            <person name="Shea T."/>
            <person name="Sherpa N."/>
            <person name="Shi L."/>
            <person name="Shih D."/>
            <person name="Sparrow T."/>
            <person name="Spaulding J."/>
            <person name="Stalker J."/>
            <person name="Stange-Thomann N."/>
            <person name="Stavropoulos S."/>
            <person name="Stone C."/>
            <person name="Strader C."/>
            <person name="Tesfaye S."/>
            <person name="Thomson T."/>
            <person name="Thoulutsang Y."/>
            <person name="Thoulutsang D."/>
            <person name="Topham K."/>
            <person name="Topping I."/>
            <person name="Tsamla T."/>
            <person name="Vassiliev H."/>
            <person name="Vo A."/>
            <person name="Wangchuk T."/>
            <person name="Wangdi T."/>
            <person name="Weiand M."/>
            <person name="Wilkinson J."/>
            <person name="Wilson A."/>
            <person name="Yadav S."/>
            <person name="Young G."/>
            <person name="Yu Q."/>
            <person name="Zembek L."/>
            <person name="Zhong D."/>
            <person name="Zimmer A."/>
            <person name="Zwirko Z."/>
            <person name="Jaffe D.B."/>
            <person name="Alvarez P."/>
            <person name="Brockman W."/>
            <person name="Butler J."/>
            <person name="Chin C."/>
            <person name="Gnerre S."/>
            <person name="Grabherr M."/>
            <person name="Kleber M."/>
            <person name="Mauceli E."/>
            <person name="MacCallum I."/>
        </authorList>
    </citation>
    <scope>NUCLEOTIDE SEQUENCE [LARGE SCALE GENOMIC DNA]</scope>
    <source>
        <strain evidence="3">Tucson 15010-1051.87</strain>
    </source>
</reference>
<dbReference type="InterPro" id="IPR027817">
    <property type="entry name" value="Costars_dom"/>
</dbReference>
<dbReference type="Pfam" id="PF14705">
    <property type="entry name" value="Costars"/>
    <property type="match status" value="1"/>
</dbReference>
<dbReference type="OrthoDB" id="9871914at2759"/>
<feature type="domain" description="Costars" evidence="1">
    <location>
        <begin position="71"/>
        <end position="150"/>
    </location>
</feature>
<dbReference type="Proteomes" id="UP000008792">
    <property type="component" value="Unassembled WGS sequence"/>
</dbReference>
<dbReference type="HOGENOM" id="CLU_062244_1_0_1"/>
<dbReference type="Gene3D" id="1.10.10.1540">
    <property type="entry name" value="Costar domain"/>
    <property type="match status" value="1"/>
</dbReference>
<dbReference type="GO" id="GO:0035025">
    <property type="term" value="P:positive regulation of Rho protein signal transduction"/>
    <property type="evidence" value="ECO:0007669"/>
    <property type="project" value="InterPro"/>
</dbReference>
<proteinExistence type="predicted"/>
<dbReference type="SMART" id="SM01283">
    <property type="entry name" value="Costars"/>
    <property type="match status" value="1"/>
</dbReference>
<gene>
    <name evidence="2" type="primary">Dvir\GJ13604</name>
    <name evidence="2" type="ORF">Dvir_GJ13604</name>
</gene>